<keyword evidence="3" id="KW-1185">Reference proteome</keyword>
<evidence type="ECO:0000259" key="1">
    <source>
        <dbReference type="PROSITE" id="PS51186"/>
    </source>
</evidence>
<evidence type="ECO:0000313" key="3">
    <source>
        <dbReference type="Proteomes" id="UP000509667"/>
    </source>
</evidence>
<dbReference type="PROSITE" id="PS51186">
    <property type="entry name" value="GNAT"/>
    <property type="match status" value="1"/>
</dbReference>
<dbReference type="InterPro" id="IPR016181">
    <property type="entry name" value="Acyl_CoA_acyltransferase"/>
</dbReference>
<reference evidence="2 3" key="1">
    <citation type="submission" date="2020-07" db="EMBL/GenBank/DDBJ databases">
        <title>Halosimplex pelagicum sp. nov. and Halosimplex rubrum sp. nov., isolated from salted brown alga Laminaria, and emended description of the genus Halosimplex.</title>
        <authorList>
            <person name="Cui H."/>
        </authorList>
    </citation>
    <scope>NUCLEOTIDE SEQUENCE [LARGE SCALE GENOMIC DNA]</scope>
    <source>
        <strain evidence="2 3">R27</strain>
    </source>
</reference>
<dbReference type="Gene3D" id="3.40.630.30">
    <property type="match status" value="1"/>
</dbReference>
<dbReference type="RefSeq" id="WP_179909478.1">
    <property type="nucleotide sequence ID" value="NZ_CP058910.1"/>
</dbReference>
<dbReference type="Proteomes" id="UP000509667">
    <property type="component" value="Chromosome"/>
</dbReference>
<name>A0A7D5T866_9EURY</name>
<evidence type="ECO:0000313" key="2">
    <source>
        <dbReference type="EMBL" id="QLH79613.1"/>
    </source>
</evidence>
<feature type="domain" description="N-acetyltransferase" evidence="1">
    <location>
        <begin position="95"/>
        <end position="231"/>
    </location>
</feature>
<dbReference type="SUPFAM" id="SSF55729">
    <property type="entry name" value="Acyl-CoA N-acyltransferases (Nat)"/>
    <property type="match status" value="1"/>
</dbReference>
<gene>
    <name evidence="2" type="ORF">HZS55_20970</name>
</gene>
<sequence length="231" mass="25083">MHSDARGTARRHWADIIGCRPESVFDSATTVTEWGQNGVEILCWESGGAVGAPPAFLEALREHADHVPFDIDRKGARALVEPVAAVDDVLGPQFVEYCDETTFDPVERGVRRIEPRRLDWLRDPCPVEEWVRSGLAVDADVPTFAVLRADRPVAAVQYGVVDGVAKLAVASHPAHRGEGHAKAAVSAATAHALDRGHLVEYRTVERWTASVALAGGLGFERVARSLLVELK</sequence>
<accession>A0A7D5T866</accession>
<dbReference type="GO" id="GO:0016747">
    <property type="term" value="F:acyltransferase activity, transferring groups other than amino-acyl groups"/>
    <property type="evidence" value="ECO:0007669"/>
    <property type="project" value="InterPro"/>
</dbReference>
<dbReference type="KEGG" id="hrr:HZS55_20970"/>
<dbReference type="EMBL" id="CP058910">
    <property type="protein sequence ID" value="QLH79613.1"/>
    <property type="molecule type" value="Genomic_DNA"/>
</dbReference>
<organism evidence="2 3">
    <name type="scientific">Halosimplex rubrum</name>
    <dbReference type="NCBI Taxonomy" id="869889"/>
    <lineage>
        <taxon>Archaea</taxon>
        <taxon>Methanobacteriati</taxon>
        <taxon>Methanobacteriota</taxon>
        <taxon>Stenosarchaea group</taxon>
        <taxon>Halobacteria</taxon>
        <taxon>Halobacteriales</taxon>
        <taxon>Haloarculaceae</taxon>
        <taxon>Halosimplex</taxon>
    </lineage>
</organism>
<dbReference type="AlphaFoldDB" id="A0A7D5T866"/>
<proteinExistence type="predicted"/>
<dbReference type="GeneID" id="56080391"/>
<dbReference type="InterPro" id="IPR000182">
    <property type="entry name" value="GNAT_dom"/>
</dbReference>
<dbReference type="Pfam" id="PF00583">
    <property type="entry name" value="Acetyltransf_1"/>
    <property type="match status" value="1"/>
</dbReference>
<protein>
    <recommendedName>
        <fullName evidence="1">N-acetyltransferase domain-containing protein</fullName>
    </recommendedName>
</protein>
<dbReference type="OrthoDB" id="125295at2157"/>